<sequence length="560" mass="62099">MKILFTKTALVFVAAAALVSSCSKPPQSSKTGLVYNNKNNGGYERYRQTHPAPGPGLVPIEGGTFVMGGSADQDVTYDYNNVRRRVSVPSFYMDETEVANQDWLDYLHWISVTFPQDRELYYNALPDTLVWRKPLSYNDPYVDNYLRHPAFQDYPVVGVSWDQAQEYCQWRTDRTNENILRETGRLVTWKDQSAKGKKGAAPATGTTSEPFNTVIYLNGQTKGPGIDGKKMMPNISPNAVAGTGKNAKPVRPVRMEDGILKQAYRLPSEAEWEYAALALAGNTEFENINDGKMYAWNGMGVRSSKSKTRGLILANFKRGAGDNAGVGGYLNDKADITAPVRSYPPNDFGLFNMSGNVNEWVQDTYRQTSFEETEDFNPFRGNQYTNNRLADPTKGLYAKDKYGRPIKDPAKSNKKMKYADYLALQLGQQPNTVNSATPPNGANGTAAAPSNGTTPAPVSTLVKDSGKKYDPDFRGEKDTVNTTLYGTTTLVNDHSKVYKGGSWNDLAYWMNPATRRFMDEDESSAEVGFRCAMTLVGAPEIYPNGKPHYPVKKPKGFKAK</sequence>
<keyword evidence="4" id="KW-0449">Lipoprotein</keyword>
<protein>
    <submittedName>
        <fullName evidence="4">Gliding motility lipoprotein GldJ</fullName>
    </submittedName>
</protein>
<dbReference type="Gene3D" id="3.90.1580.10">
    <property type="entry name" value="paralog of FGE (formylglycine-generating enzyme)"/>
    <property type="match status" value="2"/>
</dbReference>
<reference evidence="5" key="1">
    <citation type="journal article" date="2019" name="Int. J. Syst. Evol. Microbiol.">
        <title>The Global Catalogue of Microorganisms (GCM) 10K type strain sequencing project: providing services to taxonomists for standard genome sequencing and annotation.</title>
        <authorList>
            <consortium name="The Broad Institute Genomics Platform"/>
            <consortium name="The Broad Institute Genome Sequencing Center for Infectious Disease"/>
            <person name="Wu L."/>
            <person name="Ma J."/>
        </authorList>
    </citation>
    <scope>NUCLEOTIDE SEQUENCE [LARGE SCALE GENOMIC DNA]</scope>
    <source>
        <strain evidence="5">JCM 16601</strain>
    </source>
</reference>
<dbReference type="InterPro" id="IPR005532">
    <property type="entry name" value="SUMF_dom"/>
</dbReference>
<organism evidence="4 5">
    <name type="scientific">Mucilaginibacter dorajii</name>
    <dbReference type="NCBI Taxonomy" id="692994"/>
    <lineage>
        <taxon>Bacteria</taxon>
        <taxon>Pseudomonadati</taxon>
        <taxon>Bacteroidota</taxon>
        <taxon>Sphingobacteriia</taxon>
        <taxon>Sphingobacteriales</taxon>
        <taxon>Sphingobacteriaceae</taxon>
        <taxon>Mucilaginibacter</taxon>
    </lineage>
</organism>
<feature type="chain" id="PRO_5045159692" evidence="2">
    <location>
        <begin position="17"/>
        <end position="560"/>
    </location>
</feature>
<dbReference type="EMBL" id="BAAAZC010000007">
    <property type="protein sequence ID" value="GAA3963907.1"/>
    <property type="molecule type" value="Genomic_DNA"/>
</dbReference>
<evidence type="ECO:0000256" key="1">
    <source>
        <dbReference type="SAM" id="MobiDB-lite"/>
    </source>
</evidence>
<comment type="caution">
    <text evidence="4">The sequence shown here is derived from an EMBL/GenBank/DDBJ whole genome shotgun (WGS) entry which is preliminary data.</text>
</comment>
<keyword evidence="2" id="KW-0732">Signal</keyword>
<evidence type="ECO:0000256" key="2">
    <source>
        <dbReference type="SAM" id="SignalP"/>
    </source>
</evidence>
<proteinExistence type="predicted"/>
<dbReference type="InterPro" id="IPR042095">
    <property type="entry name" value="SUMF_sf"/>
</dbReference>
<dbReference type="RefSeq" id="WP_259091091.1">
    <property type="nucleotide sequence ID" value="NZ_BAAAZC010000007.1"/>
</dbReference>
<accession>A0ABP7PDP5</accession>
<dbReference type="InterPro" id="IPR051043">
    <property type="entry name" value="Sulfatase_Mod_Factor_Kinase"/>
</dbReference>
<evidence type="ECO:0000259" key="3">
    <source>
        <dbReference type="Pfam" id="PF03781"/>
    </source>
</evidence>
<dbReference type="Pfam" id="PF03781">
    <property type="entry name" value="FGE-sulfatase"/>
    <property type="match status" value="1"/>
</dbReference>
<dbReference type="PANTHER" id="PTHR23150">
    <property type="entry name" value="SULFATASE MODIFYING FACTOR 1, 2"/>
    <property type="match status" value="1"/>
</dbReference>
<evidence type="ECO:0000313" key="5">
    <source>
        <dbReference type="Proteomes" id="UP001500742"/>
    </source>
</evidence>
<dbReference type="Proteomes" id="UP001500742">
    <property type="component" value="Unassembled WGS sequence"/>
</dbReference>
<gene>
    <name evidence="4" type="primary">gldJ</name>
    <name evidence="4" type="ORF">GCM10022210_10290</name>
</gene>
<feature type="compositionally biased region" description="Basic and acidic residues" evidence="1">
    <location>
        <begin position="464"/>
        <end position="474"/>
    </location>
</feature>
<evidence type="ECO:0000313" key="4">
    <source>
        <dbReference type="EMBL" id="GAA3963907.1"/>
    </source>
</evidence>
<feature type="compositionally biased region" description="Low complexity" evidence="1">
    <location>
        <begin position="436"/>
        <end position="457"/>
    </location>
</feature>
<dbReference type="SUPFAM" id="SSF56436">
    <property type="entry name" value="C-type lectin-like"/>
    <property type="match status" value="1"/>
</dbReference>
<dbReference type="PROSITE" id="PS51257">
    <property type="entry name" value="PROKAR_LIPOPROTEIN"/>
    <property type="match status" value="1"/>
</dbReference>
<name>A0ABP7PDP5_9SPHI</name>
<feature type="domain" description="Sulfatase-modifying factor enzyme-like" evidence="3">
    <location>
        <begin position="55"/>
        <end position="376"/>
    </location>
</feature>
<dbReference type="PANTHER" id="PTHR23150:SF19">
    <property type="entry name" value="FORMYLGLYCINE-GENERATING ENZYME"/>
    <property type="match status" value="1"/>
</dbReference>
<keyword evidence="5" id="KW-1185">Reference proteome</keyword>
<feature type="region of interest" description="Disordered" evidence="1">
    <location>
        <begin position="430"/>
        <end position="474"/>
    </location>
</feature>
<feature type="signal peptide" evidence="2">
    <location>
        <begin position="1"/>
        <end position="16"/>
    </location>
</feature>
<dbReference type="InterPro" id="IPR016187">
    <property type="entry name" value="CTDL_fold"/>
</dbReference>